<dbReference type="SUPFAM" id="SSF52087">
    <property type="entry name" value="CRAL/TRIO domain"/>
    <property type="match status" value="1"/>
</dbReference>
<comment type="caution">
    <text evidence="2">The sequence shown here is derived from an EMBL/GenBank/DDBJ whole genome shotgun (WGS) entry which is preliminary data.</text>
</comment>
<dbReference type="Pfam" id="PF00650">
    <property type="entry name" value="CRAL_TRIO"/>
    <property type="match status" value="1"/>
</dbReference>
<dbReference type="Proteomes" id="UP001642540">
    <property type="component" value="Unassembled WGS sequence"/>
</dbReference>
<evidence type="ECO:0000313" key="3">
    <source>
        <dbReference type="Proteomes" id="UP001642540"/>
    </source>
</evidence>
<evidence type="ECO:0000259" key="1">
    <source>
        <dbReference type="PROSITE" id="PS50191"/>
    </source>
</evidence>
<keyword evidence="3" id="KW-1185">Reference proteome</keyword>
<dbReference type="Pfam" id="PF03765">
    <property type="entry name" value="CRAL_TRIO_N"/>
    <property type="match status" value="1"/>
</dbReference>
<proteinExistence type="predicted"/>
<dbReference type="SUPFAM" id="SSF46938">
    <property type="entry name" value="CRAL/TRIO N-terminal domain"/>
    <property type="match status" value="1"/>
</dbReference>
<organism evidence="2 3">
    <name type="scientific">Orchesella dallaii</name>
    <dbReference type="NCBI Taxonomy" id="48710"/>
    <lineage>
        <taxon>Eukaryota</taxon>
        <taxon>Metazoa</taxon>
        <taxon>Ecdysozoa</taxon>
        <taxon>Arthropoda</taxon>
        <taxon>Hexapoda</taxon>
        <taxon>Collembola</taxon>
        <taxon>Entomobryomorpha</taxon>
        <taxon>Entomobryoidea</taxon>
        <taxon>Orchesellidae</taxon>
        <taxon>Orchesellinae</taxon>
        <taxon>Orchesella</taxon>
    </lineage>
</organism>
<dbReference type="SMART" id="SM00516">
    <property type="entry name" value="SEC14"/>
    <property type="match status" value="1"/>
</dbReference>
<dbReference type="PANTHER" id="PTHR23324:SF83">
    <property type="entry name" value="SEC14-LIKE PROTEIN 2"/>
    <property type="match status" value="1"/>
</dbReference>
<name>A0ABP1QMN9_9HEXA</name>
<dbReference type="InterPro" id="IPR036865">
    <property type="entry name" value="CRAL-TRIO_dom_sf"/>
</dbReference>
<dbReference type="InterPro" id="IPR011074">
    <property type="entry name" value="CRAL/TRIO_N_dom"/>
</dbReference>
<dbReference type="InterPro" id="IPR036273">
    <property type="entry name" value="CRAL/TRIO_N_dom_sf"/>
</dbReference>
<dbReference type="CDD" id="cd00170">
    <property type="entry name" value="SEC14"/>
    <property type="match status" value="1"/>
</dbReference>
<dbReference type="PANTHER" id="PTHR23324">
    <property type="entry name" value="SEC14 RELATED PROTEIN"/>
    <property type="match status" value="1"/>
</dbReference>
<dbReference type="InterPro" id="IPR051064">
    <property type="entry name" value="SEC14/CRAL-TRIO_domain"/>
</dbReference>
<feature type="domain" description="CRAL-TRIO" evidence="1">
    <location>
        <begin position="77"/>
        <end position="247"/>
    </location>
</feature>
<reference evidence="2 3" key="1">
    <citation type="submission" date="2024-08" db="EMBL/GenBank/DDBJ databases">
        <authorList>
            <person name="Cucini C."/>
            <person name="Frati F."/>
        </authorList>
    </citation>
    <scope>NUCLEOTIDE SEQUENCE [LARGE SCALE GENOMIC DNA]</scope>
</reference>
<dbReference type="EMBL" id="CAXLJM020000035">
    <property type="protein sequence ID" value="CAL8104167.1"/>
    <property type="molecule type" value="Genomic_DNA"/>
</dbReference>
<accession>A0ABP1QMN9</accession>
<evidence type="ECO:0000313" key="2">
    <source>
        <dbReference type="EMBL" id="CAL8104167.1"/>
    </source>
</evidence>
<dbReference type="SMART" id="SM01100">
    <property type="entry name" value="CRAL_TRIO_N"/>
    <property type="match status" value="1"/>
</dbReference>
<dbReference type="PROSITE" id="PS50191">
    <property type="entry name" value="CRAL_TRIO"/>
    <property type="match status" value="1"/>
</dbReference>
<dbReference type="InterPro" id="IPR001251">
    <property type="entry name" value="CRAL-TRIO_dom"/>
</dbReference>
<dbReference type="PRINTS" id="PR00180">
    <property type="entry name" value="CRETINALDHBP"/>
</dbReference>
<protein>
    <recommendedName>
        <fullName evidence="1">CRAL-TRIO domain-containing protein</fullName>
    </recommendedName>
</protein>
<gene>
    <name evidence="2" type="ORF">ODALV1_LOCUS11674</name>
</gene>
<sequence length="247" mass="29200">MNRTQSVELTTSQNNALQEFRGIVKEFLPEEYRDNDAFLLRWLVAREFNLEKAGLMLKNYMEWKEVNMMDKILDWCPPDEMRQVCPFQVIDCDFEGRPVLIFPWGRWKPEIFTDKFVNIYQKYMDYMINSVIAHIKPPATQFVIVGDSDGFTYGHMKYIKALEVNIEAVKSFEAHYPELLHSAIVINCPRAFTLLYSMLKPLMSRRTKSKIRMFGSDEAKWKEYFAERIPQNVLPVNYRVNAIPDEL</sequence>
<dbReference type="Gene3D" id="3.40.525.10">
    <property type="entry name" value="CRAL-TRIO lipid binding domain"/>
    <property type="match status" value="1"/>
</dbReference>